<keyword evidence="7 11" id="KW-1133">Transmembrane helix</keyword>
<evidence type="ECO:0000313" key="14">
    <source>
        <dbReference type="Proteomes" id="UP000322822"/>
    </source>
</evidence>
<feature type="transmembrane region" description="Helical" evidence="11">
    <location>
        <begin position="12"/>
        <end position="31"/>
    </location>
</feature>
<evidence type="ECO:0000256" key="3">
    <source>
        <dbReference type="ARBA" id="ARBA00022475"/>
    </source>
</evidence>
<evidence type="ECO:0000256" key="9">
    <source>
        <dbReference type="ARBA" id="ARBA00025772"/>
    </source>
</evidence>
<dbReference type="InterPro" id="IPR012902">
    <property type="entry name" value="N_methyl_site"/>
</dbReference>
<evidence type="ECO:0000256" key="5">
    <source>
        <dbReference type="ARBA" id="ARBA00022519"/>
    </source>
</evidence>
<evidence type="ECO:0000256" key="6">
    <source>
        <dbReference type="ARBA" id="ARBA00022692"/>
    </source>
</evidence>
<dbReference type="GO" id="GO:0015628">
    <property type="term" value="P:protein secretion by the type II secretion system"/>
    <property type="evidence" value="ECO:0007669"/>
    <property type="project" value="InterPro"/>
</dbReference>
<evidence type="ECO:0000256" key="4">
    <source>
        <dbReference type="ARBA" id="ARBA00022481"/>
    </source>
</evidence>
<keyword evidence="4" id="KW-0488">Methylation</keyword>
<dbReference type="AlphaFoldDB" id="A0A5P2HFD4"/>
<keyword evidence="6 11" id="KW-0812">Transmembrane</keyword>
<name>A0A5P2HFD4_9BURK</name>
<dbReference type="EMBL" id="CP044067">
    <property type="protein sequence ID" value="QET06772.1"/>
    <property type="molecule type" value="Genomic_DNA"/>
</dbReference>
<evidence type="ECO:0000256" key="1">
    <source>
        <dbReference type="ARBA" id="ARBA00004377"/>
    </source>
</evidence>
<keyword evidence="3" id="KW-1003">Cell membrane</keyword>
<feature type="domain" description="General secretion pathway GspH" evidence="12">
    <location>
        <begin position="50"/>
        <end position="130"/>
    </location>
</feature>
<reference evidence="13 14" key="1">
    <citation type="submission" date="2019-09" db="EMBL/GenBank/DDBJ databases">
        <title>FDA dAtabase for Regulatory Grade micrObial Sequences (FDA-ARGOS): Supporting development and validation of Infectious Disease Dx tests.</title>
        <authorList>
            <person name="Sciortino C."/>
            <person name="Tallon L."/>
            <person name="Sadzewicz L."/>
            <person name="Vavikolanu K."/>
            <person name="Mehta A."/>
            <person name="Aluvathingal J."/>
            <person name="Nadendla S."/>
            <person name="Nandy P."/>
            <person name="Geyer C."/>
            <person name="Yan Y."/>
            <person name="Sichtig H."/>
        </authorList>
    </citation>
    <scope>NUCLEOTIDE SEQUENCE [LARGE SCALE GENOMIC DNA]</scope>
    <source>
        <strain evidence="13 14">FDAARGOS_664</strain>
    </source>
</reference>
<sequence length="184" mass="19281">MAAMRNEHGFTLIELLVGLIVMAMLAVFAMPRLGALVQGNRVDAMVGDAAAEVAFALSEAARRGLPVTVCPAAGAADACDAGGAWKDDWMIFVDVNGDGRFDAGDKLLRRRGGWGHGVSIGAHATYARLPRLTADVDGMFTGLPANARLVFDVPAAFTDITRCLRFSNVEAESVTVRSGKGACA</sequence>
<dbReference type="GO" id="GO:0005886">
    <property type="term" value="C:plasma membrane"/>
    <property type="evidence" value="ECO:0007669"/>
    <property type="project" value="UniProtKB-SubCell"/>
</dbReference>
<gene>
    <name evidence="13" type="ORF">FOB72_29200</name>
</gene>
<evidence type="ECO:0000259" key="12">
    <source>
        <dbReference type="Pfam" id="PF12019"/>
    </source>
</evidence>
<organism evidence="13 14">
    <name type="scientific">Cupriavidus pauculus</name>
    <dbReference type="NCBI Taxonomy" id="82633"/>
    <lineage>
        <taxon>Bacteria</taxon>
        <taxon>Pseudomonadati</taxon>
        <taxon>Pseudomonadota</taxon>
        <taxon>Betaproteobacteria</taxon>
        <taxon>Burkholderiales</taxon>
        <taxon>Burkholderiaceae</taxon>
        <taxon>Cupriavidus</taxon>
    </lineage>
</organism>
<evidence type="ECO:0000256" key="8">
    <source>
        <dbReference type="ARBA" id="ARBA00023136"/>
    </source>
</evidence>
<dbReference type="InterPro" id="IPR022346">
    <property type="entry name" value="T2SS_GspH"/>
</dbReference>
<keyword evidence="5" id="KW-0997">Cell inner membrane</keyword>
<dbReference type="SUPFAM" id="SSF54523">
    <property type="entry name" value="Pili subunits"/>
    <property type="match status" value="1"/>
</dbReference>
<comment type="similarity">
    <text evidence="9">Belongs to the GSP H family.</text>
</comment>
<keyword evidence="8 11" id="KW-0472">Membrane</keyword>
<dbReference type="Proteomes" id="UP000322822">
    <property type="component" value="Chromosome 2"/>
</dbReference>
<evidence type="ECO:0000313" key="13">
    <source>
        <dbReference type="EMBL" id="QET06772.1"/>
    </source>
</evidence>
<comment type="subcellular location">
    <subcellularLocation>
        <location evidence="1">Cell inner membrane</location>
        <topology evidence="1">Single-pass membrane protein</topology>
    </subcellularLocation>
</comment>
<evidence type="ECO:0000256" key="2">
    <source>
        <dbReference type="ARBA" id="ARBA00021549"/>
    </source>
</evidence>
<dbReference type="Pfam" id="PF12019">
    <property type="entry name" value="GspH"/>
    <property type="match status" value="1"/>
</dbReference>
<dbReference type="OrthoDB" id="8970652at2"/>
<dbReference type="InterPro" id="IPR045584">
    <property type="entry name" value="Pilin-like"/>
</dbReference>
<proteinExistence type="inferred from homology"/>
<evidence type="ECO:0000256" key="11">
    <source>
        <dbReference type="SAM" id="Phobius"/>
    </source>
</evidence>
<protein>
    <recommendedName>
        <fullName evidence="2">Type II secretion system protein H</fullName>
    </recommendedName>
    <alternativeName>
        <fullName evidence="10">General secretion pathway protein H</fullName>
    </alternativeName>
</protein>
<dbReference type="GO" id="GO:0015627">
    <property type="term" value="C:type II protein secretion system complex"/>
    <property type="evidence" value="ECO:0007669"/>
    <property type="project" value="InterPro"/>
</dbReference>
<evidence type="ECO:0000256" key="7">
    <source>
        <dbReference type="ARBA" id="ARBA00022989"/>
    </source>
</evidence>
<dbReference type="Gene3D" id="3.55.40.10">
    <property type="entry name" value="minor pseudopilin epsh domain"/>
    <property type="match status" value="1"/>
</dbReference>
<evidence type="ECO:0000256" key="10">
    <source>
        <dbReference type="ARBA" id="ARBA00030775"/>
    </source>
</evidence>
<dbReference type="NCBIfam" id="TIGR02532">
    <property type="entry name" value="IV_pilin_GFxxxE"/>
    <property type="match status" value="1"/>
</dbReference>
<dbReference type="Pfam" id="PF07963">
    <property type="entry name" value="N_methyl"/>
    <property type="match status" value="1"/>
</dbReference>
<dbReference type="PROSITE" id="PS00409">
    <property type="entry name" value="PROKAR_NTER_METHYL"/>
    <property type="match status" value="1"/>
</dbReference>
<accession>A0A5P2HFD4</accession>